<sequence length="333" mass="37784">MEQVTIKEEIPSFSYTILEEMKDEPKEEDQSDDKLFYRPQLVKSYLESISTDNFGQMEQVAIKEESPEVSEELEDIIEPKEELQSDEETPPQQHESDSDTMEFKVEVEEEDVLEKIHRAANMTSTPHTFSSLPLQSTATATSAPHLTSSTPHLTTPTPRLTTSKPRLTTSTSRLSKTTPKPRLTTSTPLMTAPKPRLTTSNSVSIGNSATKQNKNGSVHITELTSTSKRDEEQREPAERYKASTSENARIEFGISHDHRYEISPGISKNIAQRLKTSNAQANILSQRVKRLKFKVSYMKSLIKELRKKSKGSEECIRMLKQYPDFKDLVYPTD</sequence>
<evidence type="ECO:0000313" key="1">
    <source>
        <dbReference type="EMBL" id="KAJ8705010.1"/>
    </source>
</evidence>
<proteinExistence type="predicted"/>
<reference evidence="1" key="1">
    <citation type="submission" date="2023-03" db="EMBL/GenBank/DDBJ databases">
        <title>Chromosome-level genomes of two armyworms, Mythimna separata and Mythimna loreyi, provide insights into the biosynthesis and reception of sex pheromones.</title>
        <authorList>
            <person name="Zhao H."/>
        </authorList>
    </citation>
    <scope>NUCLEOTIDE SEQUENCE</scope>
    <source>
        <strain evidence="1">BeijingLab</strain>
    </source>
</reference>
<gene>
    <name evidence="1" type="ORF">PYW08_012330</name>
</gene>
<accession>A0ACC2PZY8</accession>
<dbReference type="Proteomes" id="UP001231649">
    <property type="component" value="Chromosome 30"/>
</dbReference>
<protein>
    <submittedName>
        <fullName evidence="1">Uncharacterized protein</fullName>
    </submittedName>
</protein>
<keyword evidence="2" id="KW-1185">Reference proteome</keyword>
<evidence type="ECO:0000313" key="2">
    <source>
        <dbReference type="Proteomes" id="UP001231649"/>
    </source>
</evidence>
<comment type="caution">
    <text evidence="1">The sequence shown here is derived from an EMBL/GenBank/DDBJ whole genome shotgun (WGS) entry which is preliminary data.</text>
</comment>
<dbReference type="EMBL" id="CM056806">
    <property type="protein sequence ID" value="KAJ8705010.1"/>
    <property type="molecule type" value="Genomic_DNA"/>
</dbReference>
<organism evidence="1 2">
    <name type="scientific">Mythimna loreyi</name>
    <dbReference type="NCBI Taxonomy" id="667449"/>
    <lineage>
        <taxon>Eukaryota</taxon>
        <taxon>Metazoa</taxon>
        <taxon>Ecdysozoa</taxon>
        <taxon>Arthropoda</taxon>
        <taxon>Hexapoda</taxon>
        <taxon>Insecta</taxon>
        <taxon>Pterygota</taxon>
        <taxon>Neoptera</taxon>
        <taxon>Endopterygota</taxon>
        <taxon>Lepidoptera</taxon>
        <taxon>Glossata</taxon>
        <taxon>Ditrysia</taxon>
        <taxon>Noctuoidea</taxon>
        <taxon>Noctuidae</taxon>
        <taxon>Noctuinae</taxon>
        <taxon>Hadenini</taxon>
        <taxon>Mythimna</taxon>
    </lineage>
</organism>
<name>A0ACC2PZY8_9NEOP</name>